<dbReference type="PANTHER" id="PTHR37017">
    <property type="entry name" value="AB HYDROLASE-1 DOMAIN-CONTAINING PROTEIN-RELATED"/>
    <property type="match status" value="1"/>
</dbReference>
<dbReference type="AlphaFoldDB" id="A0A848LYY2"/>
<keyword evidence="2" id="KW-0378">Hydrolase</keyword>
<feature type="domain" description="AB hydrolase-1" evidence="1">
    <location>
        <begin position="38"/>
        <end position="303"/>
    </location>
</feature>
<dbReference type="InterPro" id="IPR052897">
    <property type="entry name" value="Sec-Metab_Biosynth_Hydrolase"/>
</dbReference>
<dbReference type="PANTHER" id="PTHR37017:SF11">
    <property type="entry name" value="ESTERASE_LIPASE_THIOESTERASE DOMAIN-CONTAINING PROTEIN"/>
    <property type="match status" value="1"/>
</dbReference>
<protein>
    <submittedName>
        <fullName evidence="2">Alpha/beta hydrolase</fullName>
    </submittedName>
</protein>
<comment type="caution">
    <text evidence="2">The sequence shown here is derived from an EMBL/GenBank/DDBJ whole genome shotgun (WGS) entry which is preliminary data.</text>
</comment>
<dbReference type="Proteomes" id="UP000518300">
    <property type="component" value="Unassembled WGS sequence"/>
</dbReference>
<dbReference type="GO" id="GO:0016787">
    <property type="term" value="F:hydrolase activity"/>
    <property type="evidence" value="ECO:0007669"/>
    <property type="project" value="UniProtKB-KW"/>
</dbReference>
<evidence type="ECO:0000313" key="3">
    <source>
        <dbReference type="Proteomes" id="UP000518300"/>
    </source>
</evidence>
<dbReference type="SUPFAM" id="SSF53474">
    <property type="entry name" value="alpha/beta-Hydrolases"/>
    <property type="match status" value="1"/>
</dbReference>
<sequence length="309" mass="33274">MNRRDVMKTALLGTAVLPGLGAGAVPRAAEKRRGGRTFVLVHGAWHNALHWTRVTEALCSRGHQVVAIDLPGHGLNARFPASYLTGDTARLAEERSPQADIRLEDCAAAVVSVLEKLRGGPKPVLVGHSAGGTVITRAGELAPRLVGRLAYLSAFCPLRLQSASAYGALPEGRTVYGEKLFIGDPGRLGAVRINPRGDAAYLRTLREGFYHDVDEAGFLPFALTLTPDLPLSLWTSEVGATRERWGRIPRSYLRCTQDRAIPSELQDLMIREADAFTPGNAFTVDTLETSHSPFASQPEKLAALLAGLP</sequence>
<keyword evidence="3" id="KW-1185">Reference proteome</keyword>
<evidence type="ECO:0000313" key="2">
    <source>
        <dbReference type="EMBL" id="NMO22810.1"/>
    </source>
</evidence>
<name>A0A848LYY2_9BACT</name>
<proteinExistence type="predicted"/>
<organism evidence="2 3">
    <name type="scientific">Pyxidicoccus fallax</name>
    <dbReference type="NCBI Taxonomy" id="394095"/>
    <lineage>
        <taxon>Bacteria</taxon>
        <taxon>Pseudomonadati</taxon>
        <taxon>Myxococcota</taxon>
        <taxon>Myxococcia</taxon>
        <taxon>Myxococcales</taxon>
        <taxon>Cystobacterineae</taxon>
        <taxon>Myxococcaceae</taxon>
        <taxon>Pyxidicoccus</taxon>
    </lineage>
</organism>
<gene>
    <name evidence="2" type="ORF">HG543_49330</name>
</gene>
<dbReference type="InterPro" id="IPR029058">
    <property type="entry name" value="AB_hydrolase_fold"/>
</dbReference>
<dbReference type="InterPro" id="IPR000073">
    <property type="entry name" value="AB_hydrolase_1"/>
</dbReference>
<dbReference type="Pfam" id="PF12697">
    <property type="entry name" value="Abhydrolase_6"/>
    <property type="match status" value="1"/>
</dbReference>
<evidence type="ECO:0000259" key="1">
    <source>
        <dbReference type="Pfam" id="PF12697"/>
    </source>
</evidence>
<reference evidence="2 3" key="1">
    <citation type="submission" date="2020-04" db="EMBL/GenBank/DDBJ databases">
        <title>Draft genome of Pyxidicoccus fallax type strain.</title>
        <authorList>
            <person name="Whitworth D.E."/>
        </authorList>
    </citation>
    <scope>NUCLEOTIDE SEQUENCE [LARGE SCALE GENOMIC DNA]</scope>
    <source>
        <strain evidence="2 3">DSM 14698</strain>
    </source>
</reference>
<accession>A0A848LYY2</accession>
<dbReference type="Gene3D" id="3.40.50.1820">
    <property type="entry name" value="alpha/beta hydrolase"/>
    <property type="match status" value="1"/>
</dbReference>
<dbReference type="EMBL" id="JABBJJ010000477">
    <property type="protein sequence ID" value="NMO22810.1"/>
    <property type="molecule type" value="Genomic_DNA"/>
</dbReference>
<dbReference type="RefSeq" id="WP_169351934.1">
    <property type="nucleotide sequence ID" value="NZ_JABBJJ010000477.1"/>
</dbReference>